<dbReference type="eggNOG" id="COG2199">
    <property type="taxonomic scope" value="Bacteria"/>
</dbReference>
<dbReference type="SUPFAM" id="SSF55073">
    <property type="entry name" value="Nucleotide cyclase"/>
    <property type="match status" value="1"/>
</dbReference>
<organism evidence="5 6">
    <name type="scientific">Phycisphaera mikurensis (strain NBRC 102666 / KCTC 22515 / FYK2301M01)</name>
    <dbReference type="NCBI Taxonomy" id="1142394"/>
    <lineage>
        <taxon>Bacteria</taxon>
        <taxon>Pseudomonadati</taxon>
        <taxon>Planctomycetota</taxon>
        <taxon>Phycisphaerae</taxon>
        <taxon>Phycisphaerales</taxon>
        <taxon>Phycisphaeraceae</taxon>
        <taxon>Phycisphaera</taxon>
    </lineage>
</organism>
<evidence type="ECO:0000256" key="3">
    <source>
        <dbReference type="SAM" id="MobiDB-lite"/>
    </source>
</evidence>
<dbReference type="EC" id="2.7.7.65" evidence="1"/>
<dbReference type="PROSITE" id="PS50887">
    <property type="entry name" value="GGDEF"/>
    <property type="match status" value="1"/>
</dbReference>
<dbReference type="RefSeq" id="WP_014436208.1">
    <property type="nucleotide sequence ID" value="NC_017080.1"/>
</dbReference>
<dbReference type="Pfam" id="PF00990">
    <property type="entry name" value="GGDEF"/>
    <property type="match status" value="1"/>
</dbReference>
<evidence type="ECO:0000313" key="6">
    <source>
        <dbReference type="Proteomes" id="UP000007881"/>
    </source>
</evidence>
<keyword evidence="6" id="KW-1185">Reference proteome</keyword>
<sequence>MSPHTLDPAPPVSVGGEAPRRVLVVRDGRLAGLLGDACAATVEVERIPGFLGGLAELITGRADRLLGPAEALAGMREAMAATLLDAGLADRVVLTDPSPSVRDALLEAGFHAVLDAAASGEELAAAIGAGGQAQAAGEAGAEGPQRAAPPPGGPGTPVRPSETLGDSDLVEAIHDAGGGADGRLHGLIVRLLRSESGIPGIELVPEDEPQAGQASVRVCFRGECFGRLQAPPPAVEQALAPWAGWAARWLALEQQTRQLRELAMRDELTGVWNRRYFNRFLARILERAALDRQQVTLLVFDIDDFKSYNDLHGHAAGDAILAGAAQLMQSTVRSHDVVARIGGDEFAVIFWDPRGRREEGSSHPDDVLAIARRFQRAVTDLRFPQLSADAPGTLTVSGGIAGFPWDGRTPAELLQKADLMALESKAQGKNAITLGAGREPPA</sequence>
<dbReference type="InterPro" id="IPR029787">
    <property type="entry name" value="Nucleotide_cyclase"/>
</dbReference>
<feature type="region of interest" description="Disordered" evidence="3">
    <location>
        <begin position="135"/>
        <end position="164"/>
    </location>
</feature>
<gene>
    <name evidence="5" type="ordered locus">PSMK_08290</name>
</gene>
<evidence type="ECO:0000256" key="1">
    <source>
        <dbReference type="ARBA" id="ARBA00012528"/>
    </source>
</evidence>
<dbReference type="NCBIfam" id="TIGR00254">
    <property type="entry name" value="GGDEF"/>
    <property type="match status" value="1"/>
</dbReference>
<dbReference type="InterPro" id="IPR050469">
    <property type="entry name" value="Diguanylate_Cyclase"/>
</dbReference>
<dbReference type="CDD" id="cd01949">
    <property type="entry name" value="GGDEF"/>
    <property type="match status" value="1"/>
</dbReference>
<feature type="compositionally biased region" description="Low complexity" evidence="3">
    <location>
        <begin position="135"/>
        <end position="146"/>
    </location>
</feature>
<dbReference type="GO" id="GO:0052621">
    <property type="term" value="F:diguanylate cyclase activity"/>
    <property type="evidence" value="ECO:0007669"/>
    <property type="project" value="UniProtKB-EC"/>
</dbReference>
<dbReference type="GO" id="GO:1902201">
    <property type="term" value="P:negative regulation of bacterial-type flagellum-dependent cell motility"/>
    <property type="evidence" value="ECO:0007669"/>
    <property type="project" value="TreeGrafter"/>
</dbReference>
<dbReference type="KEGG" id="phm:PSMK_08290"/>
<dbReference type="PANTHER" id="PTHR45138:SF9">
    <property type="entry name" value="DIGUANYLATE CYCLASE DGCM-RELATED"/>
    <property type="match status" value="1"/>
</dbReference>
<dbReference type="EMBL" id="AP012338">
    <property type="protein sequence ID" value="BAM02988.1"/>
    <property type="molecule type" value="Genomic_DNA"/>
</dbReference>
<evidence type="ECO:0000259" key="4">
    <source>
        <dbReference type="PROSITE" id="PS50887"/>
    </source>
</evidence>
<dbReference type="STRING" id="1142394.PSMK_08290"/>
<reference evidence="5 6" key="1">
    <citation type="submission" date="2012-02" db="EMBL/GenBank/DDBJ databases">
        <title>Complete genome sequence of Phycisphaera mikurensis NBRC 102666.</title>
        <authorList>
            <person name="Ankai A."/>
            <person name="Hosoyama A."/>
            <person name="Terui Y."/>
            <person name="Sekine M."/>
            <person name="Fukai R."/>
            <person name="Kato Y."/>
            <person name="Nakamura S."/>
            <person name="Yamada-Narita S."/>
            <person name="Kawakoshi A."/>
            <person name="Fukunaga Y."/>
            <person name="Yamazaki S."/>
            <person name="Fujita N."/>
        </authorList>
    </citation>
    <scope>NUCLEOTIDE SEQUENCE [LARGE SCALE GENOMIC DNA]</scope>
    <source>
        <strain evidence="6">NBRC 102666 / KCTC 22515 / FYK2301M01</strain>
    </source>
</reference>
<dbReference type="GO" id="GO:0043709">
    <property type="term" value="P:cell adhesion involved in single-species biofilm formation"/>
    <property type="evidence" value="ECO:0007669"/>
    <property type="project" value="TreeGrafter"/>
</dbReference>
<dbReference type="Gene3D" id="3.30.70.270">
    <property type="match status" value="1"/>
</dbReference>
<dbReference type="InterPro" id="IPR000160">
    <property type="entry name" value="GGDEF_dom"/>
</dbReference>
<evidence type="ECO:0000256" key="2">
    <source>
        <dbReference type="ARBA" id="ARBA00034247"/>
    </source>
</evidence>
<dbReference type="OrthoDB" id="244535at2"/>
<name>I0ICK0_PHYMF</name>
<feature type="domain" description="GGDEF" evidence="4">
    <location>
        <begin position="293"/>
        <end position="437"/>
    </location>
</feature>
<dbReference type="GO" id="GO:0005886">
    <property type="term" value="C:plasma membrane"/>
    <property type="evidence" value="ECO:0007669"/>
    <property type="project" value="TreeGrafter"/>
</dbReference>
<proteinExistence type="predicted"/>
<dbReference type="HOGENOM" id="CLU_619419_0_0_0"/>
<dbReference type="SMART" id="SM00267">
    <property type="entry name" value="GGDEF"/>
    <property type="match status" value="1"/>
</dbReference>
<dbReference type="PANTHER" id="PTHR45138">
    <property type="entry name" value="REGULATORY COMPONENTS OF SENSORY TRANSDUCTION SYSTEM"/>
    <property type="match status" value="1"/>
</dbReference>
<comment type="catalytic activity">
    <reaction evidence="2">
        <text>2 GTP = 3',3'-c-di-GMP + 2 diphosphate</text>
        <dbReference type="Rhea" id="RHEA:24898"/>
        <dbReference type="ChEBI" id="CHEBI:33019"/>
        <dbReference type="ChEBI" id="CHEBI:37565"/>
        <dbReference type="ChEBI" id="CHEBI:58805"/>
        <dbReference type="EC" id="2.7.7.65"/>
    </reaction>
</comment>
<evidence type="ECO:0000313" key="5">
    <source>
        <dbReference type="EMBL" id="BAM02988.1"/>
    </source>
</evidence>
<dbReference type="AlphaFoldDB" id="I0ICK0"/>
<accession>I0ICK0</accession>
<protein>
    <recommendedName>
        <fullName evidence="1">diguanylate cyclase</fullName>
        <ecNumber evidence="1">2.7.7.65</ecNumber>
    </recommendedName>
</protein>
<dbReference type="Proteomes" id="UP000007881">
    <property type="component" value="Chromosome"/>
</dbReference>
<dbReference type="InterPro" id="IPR043128">
    <property type="entry name" value="Rev_trsase/Diguanyl_cyclase"/>
</dbReference>